<dbReference type="AlphaFoldDB" id="A0A0J7J360"/>
<protein>
    <submittedName>
        <fullName evidence="1">Uncharacterized protein</fullName>
    </submittedName>
</protein>
<evidence type="ECO:0000313" key="1">
    <source>
        <dbReference type="EMBL" id="KMQ72474.1"/>
    </source>
</evidence>
<organism evidence="1 2">
    <name type="scientific">Chryseobacterium koreense CCUG 49689</name>
    <dbReference type="NCBI Taxonomy" id="1304281"/>
    <lineage>
        <taxon>Bacteria</taxon>
        <taxon>Pseudomonadati</taxon>
        <taxon>Bacteroidota</taxon>
        <taxon>Flavobacteriia</taxon>
        <taxon>Flavobacteriales</taxon>
        <taxon>Weeksellaceae</taxon>
        <taxon>Chryseobacterium group</taxon>
        <taxon>Chryseobacterium</taxon>
    </lineage>
</organism>
<evidence type="ECO:0000313" key="2">
    <source>
        <dbReference type="Proteomes" id="UP000035900"/>
    </source>
</evidence>
<dbReference type="RefSeq" id="WP_048498383.1">
    <property type="nucleotide sequence ID" value="NZ_LFNG01000002.1"/>
</dbReference>
<proteinExistence type="predicted"/>
<reference evidence="1 2" key="1">
    <citation type="journal article" date="2004" name="Int. J. Syst. Evol. Microbiol.">
        <title>Kaistella koreensis gen. nov., sp. nov., a novel member of the Chryseobacterium-Bergeyella-Riemerella branch.</title>
        <authorList>
            <person name="Kim M.K."/>
            <person name="Im W.T."/>
            <person name="Shin Y.K."/>
            <person name="Lim J.H."/>
            <person name="Kim S.H."/>
            <person name="Lee B.C."/>
            <person name="Park M.Y."/>
            <person name="Lee K.Y."/>
            <person name="Lee S.T."/>
        </authorList>
    </citation>
    <scope>NUCLEOTIDE SEQUENCE [LARGE SCALE GENOMIC DNA]</scope>
    <source>
        <strain evidence="1 2">CCUG 49689</strain>
    </source>
</reference>
<keyword evidence="2" id="KW-1185">Reference proteome</keyword>
<dbReference type="EMBL" id="LFNG01000002">
    <property type="protein sequence ID" value="KMQ72474.1"/>
    <property type="molecule type" value="Genomic_DNA"/>
</dbReference>
<gene>
    <name evidence="1" type="ORF">ACM44_01665</name>
</gene>
<name>A0A0J7J360_9FLAO</name>
<dbReference type="PATRIC" id="fig|1304281.5.peg.354"/>
<accession>A0A0J7J360</accession>
<comment type="caution">
    <text evidence="1">The sequence shown here is derived from an EMBL/GenBank/DDBJ whole genome shotgun (WGS) entry which is preliminary data.</text>
</comment>
<dbReference type="STRING" id="1304281.ACM44_01665"/>
<sequence>MKTFLLFCSLILVNSPTIDFDSSNLSSVELFQKNVPPTVKNRESQLHLGNDQEAKPQNDQEEIAAKRELRSLFDGFLNALGLIKPEQP</sequence>
<dbReference type="Proteomes" id="UP000035900">
    <property type="component" value="Unassembled WGS sequence"/>
</dbReference>